<accession>A0ABM7VFY9</accession>
<keyword evidence="4" id="KW-1185">Reference proteome</keyword>
<dbReference type="InterPro" id="IPR025582">
    <property type="entry name" value="YARHG_dom"/>
</dbReference>
<evidence type="ECO:0000313" key="4">
    <source>
        <dbReference type="Proteomes" id="UP001354989"/>
    </source>
</evidence>
<evidence type="ECO:0000259" key="2">
    <source>
        <dbReference type="SMART" id="SM01324"/>
    </source>
</evidence>
<dbReference type="Proteomes" id="UP001354989">
    <property type="component" value="Chromosome"/>
</dbReference>
<dbReference type="Gene3D" id="1.20.58.1690">
    <property type="match status" value="1"/>
</dbReference>
<proteinExistence type="predicted"/>
<sequence>MRLLLTLFGIINCLSVFGQGTSDFDTFLDKFNQPQQSLIQLSADELDRYFDVKLDSLTGGVASADRILFKTDHLIGIVCVVDCSAGGMCQYRELNVLDLKGHIRGRLSHFEYDFADCGYSKRQKCSFQSDTLIVVLERKEKYANCDEVVNRELLLKSYRILPDGKIEETEVRSVNSSREYYVTSTELLGKKDLVGKSKEELAIIRNEIFAAHGYVFKSKKWKTYFDEKPWYEAKYVDVTSYLSVIEKKNIDLLLQCEDRLK</sequence>
<reference evidence="3 4" key="1">
    <citation type="submission" date="2021-12" db="EMBL/GenBank/DDBJ databases">
        <title>Genome sequencing of bacteria with rrn-lacking chromosome and rrn-plasmid.</title>
        <authorList>
            <person name="Anda M."/>
            <person name="Iwasaki W."/>
        </authorList>
    </citation>
    <scope>NUCLEOTIDE SEQUENCE [LARGE SCALE GENOMIC DNA]</scope>
    <source>
        <strain evidence="3 4">NBRC 101262</strain>
    </source>
</reference>
<organism evidence="3 4">
    <name type="scientific">Persicobacter psychrovividus</name>
    <dbReference type="NCBI Taxonomy" id="387638"/>
    <lineage>
        <taxon>Bacteria</taxon>
        <taxon>Pseudomonadati</taxon>
        <taxon>Bacteroidota</taxon>
        <taxon>Cytophagia</taxon>
        <taxon>Cytophagales</taxon>
        <taxon>Persicobacteraceae</taxon>
        <taxon>Persicobacter</taxon>
    </lineage>
</organism>
<dbReference type="SMART" id="SM01324">
    <property type="entry name" value="YARHG"/>
    <property type="match status" value="1"/>
</dbReference>
<name>A0ABM7VFY9_9BACT</name>
<dbReference type="EMBL" id="AP025292">
    <property type="protein sequence ID" value="BDC99879.1"/>
    <property type="molecule type" value="Genomic_DNA"/>
</dbReference>
<dbReference type="InterPro" id="IPR038434">
    <property type="entry name" value="YARHG_sf"/>
</dbReference>
<protein>
    <recommendedName>
        <fullName evidence="2">YARHG domain-containing protein</fullName>
    </recommendedName>
</protein>
<gene>
    <name evidence="3" type="ORF">PEPS_21600</name>
</gene>
<evidence type="ECO:0000256" key="1">
    <source>
        <dbReference type="SAM" id="SignalP"/>
    </source>
</evidence>
<dbReference type="RefSeq" id="WP_338397059.1">
    <property type="nucleotide sequence ID" value="NZ_AP025292.1"/>
</dbReference>
<keyword evidence="1" id="KW-0732">Signal</keyword>
<feature type="chain" id="PRO_5045940487" description="YARHG domain-containing protein" evidence="1">
    <location>
        <begin position="19"/>
        <end position="261"/>
    </location>
</feature>
<dbReference type="Pfam" id="PF13308">
    <property type="entry name" value="YARHG"/>
    <property type="match status" value="1"/>
</dbReference>
<feature type="domain" description="YARHG" evidence="2">
    <location>
        <begin position="180"/>
        <end position="258"/>
    </location>
</feature>
<evidence type="ECO:0000313" key="3">
    <source>
        <dbReference type="EMBL" id="BDC99879.1"/>
    </source>
</evidence>
<feature type="signal peptide" evidence="1">
    <location>
        <begin position="1"/>
        <end position="18"/>
    </location>
</feature>